<gene>
    <name evidence="1" type="ORF">CR105_26695</name>
</gene>
<dbReference type="Proteomes" id="UP000230390">
    <property type="component" value="Unassembled WGS sequence"/>
</dbReference>
<protein>
    <submittedName>
        <fullName evidence="1">Uncharacterized protein</fullName>
    </submittedName>
</protein>
<reference evidence="1 2" key="1">
    <citation type="submission" date="2017-10" db="EMBL/GenBank/DDBJ databases">
        <title>Massilia psychrophilum sp. nov., a novel purple-pigmented bacterium isolated from Tianshan glacier, Xinjiang Municipality, China.</title>
        <authorList>
            <person name="Wang H."/>
        </authorList>
    </citation>
    <scope>NUCLEOTIDE SEQUENCE [LARGE SCALE GENOMIC DNA]</scope>
    <source>
        <strain evidence="1 2">JCM 30074</strain>
    </source>
</reference>
<keyword evidence="2" id="KW-1185">Reference proteome</keyword>
<accession>A0A2G8T7F9</accession>
<name>A0A2G8T7F9_9BURK</name>
<sequence length="87" mass="8768">MGSQSCTCTHPSTYTATTSYGCPSDGTLSGSSCSRNDNYAASVSYSCNAGDALSGSSCNHTNYVAATVTYSVSVFPVTSVRPDAAAS</sequence>
<comment type="caution">
    <text evidence="1">The sequence shown here is derived from an EMBL/GenBank/DDBJ whole genome shotgun (WGS) entry which is preliminary data.</text>
</comment>
<dbReference type="EMBL" id="PDOC01000045">
    <property type="protein sequence ID" value="PIL41997.1"/>
    <property type="molecule type" value="Genomic_DNA"/>
</dbReference>
<evidence type="ECO:0000313" key="2">
    <source>
        <dbReference type="Proteomes" id="UP000230390"/>
    </source>
</evidence>
<evidence type="ECO:0000313" key="1">
    <source>
        <dbReference type="EMBL" id="PIL41997.1"/>
    </source>
</evidence>
<proteinExistence type="predicted"/>
<organism evidence="1 2">
    <name type="scientific">Massilia eurypsychrophila</name>
    <dbReference type="NCBI Taxonomy" id="1485217"/>
    <lineage>
        <taxon>Bacteria</taxon>
        <taxon>Pseudomonadati</taxon>
        <taxon>Pseudomonadota</taxon>
        <taxon>Betaproteobacteria</taxon>
        <taxon>Burkholderiales</taxon>
        <taxon>Oxalobacteraceae</taxon>
        <taxon>Telluria group</taxon>
        <taxon>Massilia</taxon>
    </lineage>
</organism>
<dbReference type="RefSeq" id="WP_099793938.1">
    <property type="nucleotide sequence ID" value="NZ_JBHLYV010000079.1"/>
</dbReference>
<dbReference type="AlphaFoldDB" id="A0A2G8T7F9"/>